<proteinExistence type="predicted"/>
<evidence type="ECO:0000313" key="2">
    <source>
        <dbReference type="Proteomes" id="UP000887565"/>
    </source>
</evidence>
<keyword evidence="2" id="KW-1185">Reference proteome</keyword>
<dbReference type="WBParaSite" id="nRc.2.0.1.t27611-RA">
    <property type="protein sequence ID" value="nRc.2.0.1.t27611-RA"/>
    <property type="gene ID" value="nRc.2.0.1.g27611"/>
</dbReference>
<organism evidence="2 3">
    <name type="scientific">Romanomermis culicivorax</name>
    <name type="common">Nematode worm</name>
    <dbReference type="NCBI Taxonomy" id="13658"/>
    <lineage>
        <taxon>Eukaryota</taxon>
        <taxon>Metazoa</taxon>
        <taxon>Ecdysozoa</taxon>
        <taxon>Nematoda</taxon>
        <taxon>Enoplea</taxon>
        <taxon>Dorylaimia</taxon>
        <taxon>Mermithida</taxon>
        <taxon>Mermithoidea</taxon>
        <taxon>Mermithidae</taxon>
        <taxon>Romanomermis</taxon>
    </lineage>
</organism>
<evidence type="ECO:0000313" key="3">
    <source>
        <dbReference type="WBParaSite" id="nRc.2.0.1.t27611-RA"/>
    </source>
</evidence>
<feature type="region of interest" description="Disordered" evidence="1">
    <location>
        <begin position="35"/>
        <end position="70"/>
    </location>
</feature>
<name>A0A915JNU0_ROMCU</name>
<dbReference type="Proteomes" id="UP000887565">
    <property type="component" value="Unplaced"/>
</dbReference>
<accession>A0A915JNU0</accession>
<sequence>MNDRKQMLCENAISKSKASIILPNKREKIVAIHTRHSDTPEQMAQPPPPIATPLARDKSDHMAAQMDKTEKERDQMIIPQFYSKASFVIQATMDTHKGQIVFFQDLVMFCNINSR</sequence>
<feature type="compositionally biased region" description="Basic and acidic residues" evidence="1">
    <location>
        <begin position="55"/>
        <end position="70"/>
    </location>
</feature>
<protein>
    <submittedName>
        <fullName evidence="3">Uncharacterized protein</fullName>
    </submittedName>
</protein>
<reference evidence="3" key="1">
    <citation type="submission" date="2022-11" db="UniProtKB">
        <authorList>
            <consortium name="WormBaseParasite"/>
        </authorList>
    </citation>
    <scope>IDENTIFICATION</scope>
</reference>
<dbReference type="AlphaFoldDB" id="A0A915JNU0"/>
<evidence type="ECO:0000256" key="1">
    <source>
        <dbReference type="SAM" id="MobiDB-lite"/>
    </source>
</evidence>